<evidence type="ECO:0000313" key="5">
    <source>
        <dbReference type="Proteomes" id="UP000288623"/>
    </source>
</evidence>
<feature type="domain" description="Transcription regulator TrmB C-terminal" evidence="3">
    <location>
        <begin position="115"/>
        <end position="209"/>
    </location>
</feature>
<gene>
    <name evidence="4" type="ORF">QI30_03280</name>
</gene>
<dbReference type="OrthoDB" id="1493540at2"/>
<dbReference type="Pfam" id="PF11495">
    <property type="entry name" value="Regulator_TrmB"/>
    <property type="match status" value="1"/>
</dbReference>
<comment type="caution">
    <text evidence="4">The sequence shown here is derived from an EMBL/GenBank/DDBJ whole genome shotgun (WGS) entry which is preliminary data.</text>
</comment>
<accession>A0A433RXD4</accession>
<protein>
    <submittedName>
        <fullName evidence="4">Transcriptional regulator</fullName>
    </submittedName>
</protein>
<reference evidence="4 5" key="1">
    <citation type="submission" date="2014-11" db="EMBL/GenBank/DDBJ databases">
        <title>Genome sequence and analysis of novel Kurthia sp.</title>
        <authorList>
            <person name="Lawson J.N."/>
            <person name="Gonzalez J.E."/>
            <person name="Rinauldi L."/>
            <person name="Xuan Z."/>
            <person name="Firman A."/>
            <person name="Shaddox L."/>
            <person name="Trudeau A."/>
            <person name="Shah S."/>
            <person name="Reiman D."/>
        </authorList>
    </citation>
    <scope>NUCLEOTIDE SEQUENCE [LARGE SCALE GENOMIC DNA]</scope>
    <source>
        <strain evidence="4 5">3B1D</strain>
    </source>
</reference>
<dbReference type="InterPro" id="IPR002831">
    <property type="entry name" value="Tscrpt_reg_TrmB_N"/>
</dbReference>
<dbReference type="PANTHER" id="PTHR34293:SF1">
    <property type="entry name" value="HTH-TYPE TRANSCRIPTIONAL REGULATOR TRMBL2"/>
    <property type="match status" value="1"/>
</dbReference>
<evidence type="ECO:0000313" key="4">
    <source>
        <dbReference type="EMBL" id="RUS57950.1"/>
    </source>
</evidence>
<dbReference type="InterPro" id="IPR021586">
    <property type="entry name" value="Tscrpt_reg_TrmB_C"/>
</dbReference>
<name>A0A433RXD4_9BACL</name>
<dbReference type="Gene3D" id="1.10.10.10">
    <property type="entry name" value="Winged helix-like DNA-binding domain superfamily/Winged helix DNA-binding domain"/>
    <property type="match status" value="1"/>
</dbReference>
<evidence type="ECO:0000256" key="1">
    <source>
        <dbReference type="SAM" id="Coils"/>
    </source>
</evidence>
<feature type="coiled-coil region" evidence="1">
    <location>
        <begin position="83"/>
        <end position="117"/>
    </location>
</feature>
<dbReference type="PANTHER" id="PTHR34293">
    <property type="entry name" value="HTH-TYPE TRANSCRIPTIONAL REGULATOR TRMBL2"/>
    <property type="match status" value="1"/>
</dbReference>
<dbReference type="EMBL" id="JTFC01000009">
    <property type="protein sequence ID" value="RUS57950.1"/>
    <property type="molecule type" value="Genomic_DNA"/>
</dbReference>
<evidence type="ECO:0000259" key="2">
    <source>
        <dbReference type="Pfam" id="PF01978"/>
    </source>
</evidence>
<dbReference type="CDD" id="cd09124">
    <property type="entry name" value="PLDc_like_TrmB_middle"/>
    <property type="match status" value="1"/>
</dbReference>
<dbReference type="InterPro" id="IPR036388">
    <property type="entry name" value="WH-like_DNA-bd_sf"/>
</dbReference>
<evidence type="ECO:0000259" key="3">
    <source>
        <dbReference type="Pfam" id="PF11495"/>
    </source>
</evidence>
<keyword evidence="5" id="KW-1185">Reference proteome</keyword>
<dbReference type="InterPro" id="IPR036390">
    <property type="entry name" value="WH_DNA-bd_sf"/>
</dbReference>
<proteinExistence type="predicted"/>
<feature type="domain" description="Transcription regulator TrmB N-terminal" evidence="2">
    <location>
        <begin position="8"/>
        <end position="75"/>
    </location>
</feature>
<keyword evidence="1" id="KW-0175">Coiled coil</keyword>
<dbReference type="SUPFAM" id="SSF46785">
    <property type="entry name" value="Winged helix' DNA-binding domain"/>
    <property type="match status" value="1"/>
</dbReference>
<dbReference type="InterPro" id="IPR051797">
    <property type="entry name" value="TrmB-like"/>
</dbReference>
<dbReference type="Proteomes" id="UP000288623">
    <property type="component" value="Unassembled WGS sequence"/>
</dbReference>
<sequence>MDELILQLKQLGLTEYEAKVYIALVQESPASAAQISKLSTVPRARVYGTLDTLVDKGIVLKENAEKTTIYRALPVALFIEKAQQDFTKTIDQMDEQLTALEAESIEQQTQILSLQEKESIMQYCRHLLEKAEHTVMISMWEDMYTLLREDIERAAARVTVKGITIRAEDVVPTVDTHRTTHHLATTHNPHWFIIAIDHKEALYGSPVTERLSAFLTDDEMHLYILEDYIWHDVLVNRLVKRNGDDSLEEWVKKERANFFNK</sequence>
<organism evidence="4 5">
    <name type="scientific">Candidatus Kurthia intestinigallinarum</name>
    <dbReference type="NCBI Taxonomy" id="1562256"/>
    <lineage>
        <taxon>Bacteria</taxon>
        <taxon>Bacillati</taxon>
        <taxon>Bacillota</taxon>
        <taxon>Bacilli</taxon>
        <taxon>Bacillales</taxon>
        <taxon>Caryophanaceae</taxon>
        <taxon>Kurthia</taxon>
    </lineage>
</organism>
<dbReference type="RefSeq" id="WP_126989528.1">
    <property type="nucleotide sequence ID" value="NZ_JTFC01000009.1"/>
</dbReference>
<dbReference type="AlphaFoldDB" id="A0A433RXD4"/>
<dbReference type="Pfam" id="PF01978">
    <property type="entry name" value="TrmB"/>
    <property type="match status" value="1"/>
</dbReference>